<keyword evidence="2" id="KW-1003">Cell membrane</keyword>
<keyword evidence="8" id="KW-1185">Reference proteome</keyword>
<evidence type="ECO:0000256" key="2">
    <source>
        <dbReference type="ARBA" id="ARBA00022475"/>
    </source>
</evidence>
<protein>
    <submittedName>
        <fullName evidence="7">Branched-chain amino acid ABC transporter, permease protein</fullName>
    </submittedName>
</protein>
<dbReference type="RefSeq" id="WP_006525707.1">
    <property type="nucleotide sequence ID" value="NZ_GL637655.1"/>
</dbReference>
<evidence type="ECO:0000256" key="6">
    <source>
        <dbReference type="SAM" id="Phobius"/>
    </source>
</evidence>
<dbReference type="InterPro" id="IPR001851">
    <property type="entry name" value="ABC_transp_permease"/>
</dbReference>
<dbReference type="PANTHER" id="PTHR43370">
    <property type="entry name" value="SUGAR ABC TRANSPORTER INTEGRAL MEMBRANE PROTEIN-RELATED"/>
    <property type="match status" value="1"/>
</dbReference>
<dbReference type="STRING" id="706433.HMPREF9430_00871"/>
<evidence type="ECO:0000256" key="4">
    <source>
        <dbReference type="ARBA" id="ARBA00022989"/>
    </source>
</evidence>
<feature type="transmembrane region" description="Helical" evidence="6">
    <location>
        <begin position="200"/>
        <end position="223"/>
    </location>
</feature>
<evidence type="ECO:0000313" key="7">
    <source>
        <dbReference type="EMBL" id="EFW24603.1"/>
    </source>
</evidence>
<evidence type="ECO:0000256" key="3">
    <source>
        <dbReference type="ARBA" id="ARBA00022692"/>
    </source>
</evidence>
<dbReference type="HOGENOM" id="CLU_040769_1_3_9"/>
<keyword evidence="4 6" id="KW-1133">Transmembrane helix</keyword>
<keyword evidence="5 6" id="KW-0472">Membrane</keyword>
<name>E7MMV4_9FIRM</name>
<dbReference type="AlphaFoldDB" id="E7MMV4"/>
<proteinExistence type="predicted"/>
<dbReference type="Pfam" id="PF02653">
    <property type="entry name" value="BPD_transp_2"/>
    <property type="match status" value="1"/>
</dbReference>
<dbReference type="PANTHER" id="PTHR43370:SF2">
    <property type="entry name" value="ABC TRANSPORTER PERMEASE PROTEIN"/>
    <property type="match status" value="1"/>
</dbReference>
<dbReference type="GO" id="GO:0005886">
    <property type="term" value="C:plasma membrane"/>
    <property type="evidence" value="ECO:0007669"/>
    <property type="project" value="UniProtKB-SubCell"/>
</dbReference>
<comment type="subcellular location">
    <subcellularLocation>
        <location evidence="1">Cell membrane</location>
        <topology evidence="1">Multi-pass membrane protein</topology>
    </subcellularLocation>
</comment>
<feature type="transmembrane region" description="Helical" evidence="6">
    <location>
        <begin position="276"/>
        <end position="294"/>
    </location>
</feature>
<sequence length="304" mass="32230">MNIEYIAMIVHSIIQSTSPILLVALGSAICSQVGIFNIALEAQMLIGCFASIAVNYFTGNVILSIIAGVLAGMLVGTVVALLQVKCKAADMVVGTALNILIAGLTSFMLYKIFNIRGTLKDDRLVPMLRVNIPGIEKVPFLGTVLSGLTILDYLCFVIAVIIFIWLYKTVNGYHCQAVGINKEGAESLGTKGTSLQMKMVILSGALCGLGGVCLAMGNVTLFAENMTSGRGFMAMAAASMGMNHPITVIFTSLFFGACQGFGVVLQSVVKSQLTNAIPYIGTIVAMVISSARKIRKRENGNNEI</sequence>
<dbReference type="EMBL" id="AECQ01000014">
    <property type="protein sequence ID" value="EFW24603.1"/>
    <property type="molecule type" value="Genomic_DNA"/>
</dbReference>
<dbReference type="OrthoDB" id="9792579at2"/>
<accession>E7MMV4</accession>
<dbReference type="Proteomes" id="UP000004097">
    <property type="component" value="Unassembled WGS sequence"/>
</dbReference>
<keyword evidence="3 6" id="KW-0812">Transmembrane</keyword>
<dbReference type="eggNOG" id="COG1079">
    <property type="taxonomic scope" value="Bacteria"/>
</dbReference>
<feature type="transmembrane region" description="Helical" evidence="6">
    <location>
        <begin position="88"/>
        <end position="110"/>
    </location>
</feature>
<feature type="transmembrane region" description="Helical" evidence="6">
    <location>
        <begin position="138"/>
        <end position="167"/>
    </location>
</feature>
<feature type="transmembrane region" description="Helical" evidence="6">
    <location>
        <begin position="61"/>
        <end position="82"/>
    </location>
</feature>
<reference evidence="7 8" key="1">
    <citation type="submission" date="2010-08" db="EMBL/GenBank/DDBJ databases">
        <authorList>
            <person name="Weinstock G."/>
            <person name="Sodergren E."/>
            <person name="Clifton S."/>
            <person name="Fulton L."/>
            <person name="Fulton B."/>
            <person name="Courtney L."/>
            <person name="Fronick C."/>
            <person name="Harrison M."/>
            <person name="Strong C."/>
            <person name="Farmer C."/>
            <person name="Delahaunty K."/>
            <person name="Markovic C."/>
            <person name="Hall O."/>
            <person name="Minx P."/>
            <person name="Tomlinson C."/>
            <person name="Mitreva M."/>
            <person name="Hou S."/>
            <person name="Chen J."/>
            <person name="Wollam A."/>
            <person name="Pepin K.H."/>
            <person name="Johnson M."/>
            <person name="Bhonagiri V."/>
            <person name="Zhang X."/>
            <person name="Suruliraj S."/>
            <person name="Warren W."/>
            <person name="Chinwalla A."/>
            <person name="Mardis E.R."/>
            <person name="Wilson R.K."/>
        </authorList>
    </citation>
    <scope>NUCLEOTIDE SEQUENCE [LARGE SCALE GENOMIC DNA]</scope>
    <source>
        <strain evidence="7 8">F0204</strain>
    </source>
</reference>
<evidence type="ECO:0000256" key="1">
    <source>
        <dbReference type="ARBA" id="ARBA00004651"/>
    </source>
</evidence>
<dbReference type="CDD" id="cd06580">
    <property type="entry name" value="TM_PBP1_transp_TpRbsC_like"/>
    <property type="match status" value="1"/>
</dbReference>
<comment type="caution">
    <text evidence="7">The sequence shown here is derived from an EMBL/GenBank/DDBJ whole genome shotgun (WGS) entry which is preliminary data.</text>
</comment>
<organism evidence="7 8">
    <name type="scientific">Solobacterium moorei F0204</name>
    <dbReference type="NCBI Taxonomy" id="706433"/>
    <lineage>
        <taxon>Bacteria</taxon>
        <taxon>Bacillati</taxon>
        <taxon>Bacillota</taxon>
        <taxon>Erysipelotrichia</taxon>
        <taxon>Erysipelotrichales</taxon>
        <taxon>Erysipelotrichaceae</taxon>
        <taxon>Solobacterium</taxon>
    </lineage>
</organism>
<gene>
    <name evidence="7" type="ORF">HMPREF9430_00871</name>
</gene>
<dbReference type="GO" id="GO:0022857">
    <property type="term" value="F:transmembrane transporter activity"/>
    <property type="evidence" value="ECO:0007669"/>
    <property type="project" value="InterPro"/>
</dbReference>
<evidence type="ECO:0000256" key="5">
    <source>
        <dbReference type="ARBA" id="ARBA00023136"/>
    </source>
</evidence>
<evidence type="ECO:0000313" key="8">
    <source>
        <dbReference type="Proteomes" id="UP000004097"/>
    </source>
</evidence>
<feature type="transmembrane region" description="Helical" evidence="6">
    <location>
        <begin position="244"/>
        <end position="264"/>
    </location>
</feature>